<dbReference type="GO" id="GO:0015074">
    <property type="term" value="P:DNA integration"/>
    <property type="evidence" value="ECO:0007669"/>
    <property type="project" value="TreeGrafter"/>
</dbReference>
<reference evidence="2" key="1">
    <citation type="submission" date="2021-02" db="EMBL/GenBank/DDBJ databases">
        <authorList>
            <person name="Nowell W R."/>
        </authorList>
    </citation>
    <scope>NUCLEOTIDE SEQUENCE</scope>
</reference>
<evidence type="ECO:0000313" key="3">
    <source>
        <dbReference type="Proteomes" id="UP000663828"/>
    </source>
</evidence>
<organism evidence="2 3">
    <name type="scientific">Adineta ricciae</name>
    <name type="common">Rotifer</name>
    <dbReference type="NCBI Taxonomy" id="249248"/>
    <lineage>
        <taxon>Eukaryota</taxon>
        <taxon>Metazoa</taxon>
        <taxon>Spiralia</taxon>
        <taxon>Gnathifera</taxon>
        <taxon>Rotifera</taxon>
        <taxon>Eurotatoria</taxon>
        <taxon>Bdelloidea</taxon>
        <taxon>Adinetida</taxon>
        <taxon>Adinetidae</taxon>
        <taxon>Adineta</taxon>
    </lineage>
</organism>
<dbReference type="GO" id="GO:0035861">
    <property type="term" value="C:site of double-strand break"/>
    <property type="evidence" value="ECO:0007669"/>
    <property type="project" value="TreeGrafter"/>
</dbReference>
<dbReference type="OrthoDB" id="616263at2759"/>
<dbReference type="InterPro" id="IPR052709">
    <property type="entry name" value="Transposase-MT_Hybrid"/>
</dbReference>
<proteinExistence type="predicted"/>
<sequence length="226" mass="26410">MQHIDASYEEGFQAASDLESLSNTHELAEELGVDQNTVWNYLKKLDFVHKKPRQDSRELTEAQAAKQIEICRQLLNNPLDDRFWKQIVTPDEKWVYRANHDRSKRWVPKGQTPLSVSEQNQFETKIMIGVWWNFEGILHFELVPNGRTTNAEFNCEQLDGVYDVLVEKYPSLVRRKRALFQQDNVKPYTARTASNKFEELDDVEILLHPPYSPDVAPPDYDLVQSM</sequence>
<dbReference type="InterPro" id="IPR001888">
    <property type="entry name" value="Transposase_1"/>
</dbReference>
<dbReference type="Proteomes" id="UP000663828">
    <property type="component" value="Unassembled WGS sequence"/>
</dbReference>
<dbReference type="GO" id="GO:0000014">
    <property type="term" value="F:single-stranded DNA endodeoxyribonuclease activity"/>
    <property type="evidence" value="ECO:0007669"/>
    <property type="project" value="TreeGrafter"/>
</dbReference>
<dbReference type="GO" id="GO:0044774">
    <property type="term" value="P:mitotic DNA integrity checkpoint signaling"/>
    <property type="evidence" value="ECO:0007669"/>
    <property type="project" value="TreeGrafter"/>
</dbReference>
<dbReference type="Gene3D" id="3.30.420.10">
    <property type="entry name" value="Ribonuclease H-like superfamily/Ribonuclease H"/>
    <property type="match status" value="1"/>
</dbReference>
<dbReference type="EMBL" id="CAJNOR010010763">
    <property type="protein sequence ID" value="CAF1656474.1"/>
    <property type="molecule type" value="Genomic_DNA"/>
</dbReference>
<name>A0A816F5U0_ADIRI</name>
<dbReference type="Pfam" id="PF01359">
    <property type="entry name" value="Transposase_1"/>
    <property type="match status" value="1"/>
</dbReference>
<dbReference type="GO" id="GO:0031297">
    <property type="term" value="P:replication fork processing"/>
    <property type="evidence" value="ECO:0007669"/>
    <property type="project" value="TreeGrafter"/>
</dbReference>
<dbReference type="AlphaFoldDB" id="A0A816F5U0"/>
<dbReference type="GO" id="GO:0044547">
    <property type="term" value="F:DNA topoisomerase binding"/>
    <property type="evidence" value="ECO:0007669"/>
    <property type="project" value="TreeGrafter"/>
</dbReference>
<dbReference type="Proteomes" id="UP000663852">
    <property type="component" value="Unassembled WGS sequence"/>
</dbReference>
<comment type="caution">
    <text evidence="2">The sequence shown here is derived from an EMBL/GenBank/DDBJ whole genome shotgun (WGS) entry which is preliminary data.</text>
</comment>
<dbReference type="InterPro" id="IPR036397">
    <property type="entry name" value="RNaseH_sf"/>
</dbReference>
<dbReference type="GO" id="GO:0006303">
    <property type="term" value="P:double-strand break repair via nonhomologous end joining"/>
    <property type="evidence" value="ECO:0007669"/>
    <property type="project" value="TreeGrafter"/>
</dbReference>
<dbReference type="PANTHER" id="PTHR46060">
    <property type="entry name" value="MARINER MOS1 TRANSPOSASE-LIKE PROTEIN"/>
    <property type="match status" value="1"/>
</dbReference>
<dbReference type="GO" id="GO:0000793">
    <property type="term" value="C:condensed chromosome"/>
    <property type="evidence" value="ECO:0007669"/>
    <property type="project" value="TreeGrafter"/>
</dbReference>
<evidence type="ECO:0000313" key="1">
    <source>
        <dbReference type="EMBL" id="CAF1508703.1"/>
    </source>
</evidence>
<evidence type="ECO:0008006" key="4">
    <source>
        <dbReference type="Google" id="ProtNLM"/>
    </source>
</evidence>
<dbReference type="EMBL" id="CAJNOJ010000679">
    <property type="protein sequence ID" value="CAF1508703.1"/>
    <property type="molecule type" value="Genomic_DNA"/>
</dbReference>
<dbReference type="GO" id="GO:0003697">
    <property type="term" value="F:single-stranded DNA binding"/>
    <property type="evidence" value="ECO:0007669"/>
    <property type="project" value="TreeGrafter"/>
</dbReference>
<gene>
    <name evidence="1" type="ORF">EDS130_LOCUS43099</name>
    <name evidence="2" type="ORF">XAT740_LOCUS56010</name>
</gene>
<dbReference type="GO" id="GO:0042800">
    <property type="term" value="F:histone H3K4 methyltransferase activity"/>
    <property type="evidence" value="ECO:0007669"/>
    <property type="project" value="TreeGrafter"/>
</dbReference>
<protein>
    <recommendedName>
        <fullName evidence="4">Transposase</fullName>
    </recommendedName>
</protein>
<dbReference type="GO" id="GO:0000729">
    <property type="term" value="P:DNA double-strand break processing"/>
    <property type="evidence" value="ECO:0007669"/>
    <property type="project" value="TreeGrafter"/>
</dbReference>
<dbReference type="PANTHER" id="PTHR46060:SF2">
    <property type="entry name" value="HISTONE-LYSINE N-METHYLTRANSFERASE SETMAR"/>
    <property type="match status" value="1"/>
</dbReference>
<accession>A0A816F5U0</accession>
<keyword evidence="3" id="KW-1185">Reference proteome</keyword>
<dbReference type="GO" id="GO:0005634">
    <property type="term" value="C:nucleus"/>
    <property type="evidence" value="ECO:0007669"/>
    <property type="project" value="TreeGrafter"/>
</dbReference>
<evidence type="ECO:0000313" key="2">
    <source>
        <dbReference type="EMBL" id="CAF1656474.1"/>
    </source>
</evidence>
<dbReference type="GO" id="GO:0046975">
    <property type="term" value="F:histone H3K36 methyltransferase activity"/>
    <property type="evidence" value="ECO:0007669"/>
    <property type="project" value="TreeGrafter"/>
</dbReference>
<dbReference type="GO" id="GO:0003690">
    <property type="term" value="F:double-stranded DNA binding"/>
    <property type="evidence" value="ECO:0007669"/>
    <property type="project" value="TreeGrafter"/>
</dbReference>